<evidence type="ECO:0000313" key="2">
    <source>
        <dbReference type="EMBL" id="EKC18823.1"/>
    </source>
</evidence>
<dbReference type="Gene3D" id="2.130.10.10">
    <property type="entry name" value="YVTN repeat-like/Quinoprotein amine dehydrogenase"/>
    <property type="match status" value="2"/>
</dbReference>
<dbReference type="Pfam" id="PF00643">
    <property type="entry name" value="zf-B_box"/>
    <property type="match status" value="1"/>
</dbReference>
<dbReference type="HOGENOM" id="CLU_007742_6_2_1"/>
<proteinExistence type="predicted"/>
<dbReference type="SUPFAM" id="SSF63829">
    <property type="entry name" value="Calcium-dependent phosphotriesterase"/>
    <property type="match status" value="2"/>
</dbReference>
<dbReference type="Gene3D" id="3.30.160.60">
    <property type="entry name" value="Classic Zinc Finger"/>
    <property type="match status" value="1"/>
</dbReference>
<dbReference type="InParanoid" id="K1PBH0"/>
<dbReference type="SUPFAM" id="SSF57845">
    <property type="entry name" value="B-box zinc-binding domain"/>
    <property type="match status" value="1"/>
</dbReference>
<accession>K1PBH0</accession>
<dbReference type="PANTHER" id="PTHR25462">
    <property type="entry name" value="BONUS, ISOFORM C-RELATED"/>
    <property type="match status" value="1"/>
</dbReference>
<reference evidence="2" key="1">
    <citation type="journal article" date="2012" name="Nature">
        <title>The oyster genome reveals stress adaptation and complexity of shell formation.</title>
        <authorList>
            <person name="Zhang G."/>
            <person name="Fang X."/>
            <person name="Guo X."/>
            <person name="Li L."/>
            <person name="Luo R."/>
            <person name="Xu F."/>
            <person name="Yang P."/>
            <person name="Zhang L."/>
            <person name="Wang X."/>
            <person name="Qi H."/>
            <person name="Xiong Z."/>
            <person name="Que H."/>
            <person name="Xie Y."/>
            <person name="Holland P.W."/>
            <person name="Paps J."/>
            <person name="Zhu Y."/>
            <person name="Wu F."/>
            <person name="Chen Y."/>
            <person name="Wang J."/>
            <person name="Peng C."/>
            <person name="Meng J."/>
            <person name="Yang L."/>
            <person name="Liu J."/>
            <person name="Wen B."/>
            <person name="Zhang N."/>
            <person name="Huang Z."/>
            <person name="Zhu Q."/>
            <person name="Feng Y."/>
            <person name="Mount A."/>
            <person name="Hedgecock D."/>
            <person name="Xu Z."/>
            <person name="Liu Y."/>
            <person name="Domazet-Loso T."/>
            <person name="Du Y."/>
            <person name="Sun X."/>
            <person name="Zhang S."/>
            <person name="Liu B."/>
            <person name="Cheng P."/>
            <person name="Jiang X."/>
            <person name="Li J."/>
            <person name="Fan D."/>
            <person name="Wang W."/>
            <person name="Fu W."/>
            <person name="Wang T."/>
            <person name="Wang B."/>
            <person name="Zhang J."/>
            <person name="Peng Z."/>
            <person name="Li Y."/>
            <person name="Li N."/>
            <person name="Wang J."/>
            <person name="Chen M."/>
            <person name="He Y."/>
            <person name="Tan F."/>
            <person name="Song X."/>
            <person name="Zheng Q."/>
            <person name="Huang R."/>
            <person name="Yang H."/>
            <person name="Du X."/>
            <person name="Chen L."/>
            <person name="Yang M."/>
            <person name="Gaffney P.M."/>
            <person name="Wang S."/>
            <person name="Luo L."/>
            <person name="She Z."/>
            <person name="Ming Y."/>
            <person name="Huang W."/>
            <person name="Zhang S."/>
            <person name="Huang B."/>
            <person name="Zhang Y."/>
            <person name="Qu T."/>
            <person name="Ni P."/>
            <person name="Miao G."/>
            <person name="Wang J."/>
            <person name="Wang Q."/>
            <person name="Steinberg C.E."/>
            <person name="Wang H."/>
            <person name="Li N."/>
            <person name="Qian L."/>
            <person name="Zhang G."/>
            <person name="Li Y."/>
            <person name="Yang H."/>
            <person name="Liu X."/>
            <person name="Wang J."/>
            <person name="Yin Y."/>
            <person name="Wang J."/>
        </authorList>
    </citation>
    <scope>NUCLEOTIDE SEQUENCE [LARGE SCALE GENOMIC DNA]</scope>
    <source>
        <strain evidence="2">05x7-T-G4-1.051#20</strain>
    </source>
</reference>
<dbReference type="CDD" id="cd19756">
    <property type="entry name" value="Bbox2"/>
    <property type="match status" value="1"/>
</dbReference>
<dbReference type="GO" id="GO:0008270">
    <property type="term" value="F:zinc ion binding"/>
    <property type="evidence" value="ECO:0007669"/>
    <property type="project" value="InterPro"/>
</dbReference>
<gene>
    <name evidence="2" type="ORF">CGI_10010852</name>
</gene>
<dbReference type="AlphaFoldDB" id="K1PBH0"/>
<dbReference type="PANTHER" id="PTHR25462:SF301">
    <property type="entry name" value="E3 UBIQUITIN-PROTEIN LIGASE TRIM56-LIKE"/>
    <property type="match status" value="1"/>
</dbReference>
<dbReference type="SMART" id="SM00336">
    <property type="entry name" value="BBOX"/>
    <property type="match status" value="2"/>
</dbReference>
<dbReference type="PROSITE" id="PS50119">
    <property type="entry name" value="ZF_BBOX"/>
    <property type="match status" value="2"/>
</dbReference>
<dbReference type="InterPro" id="IPR047153">
    <property type="entry name" value="TRIM45/56/19-like"/>
</dbReference>
<feature type="domain" description="B box-type" evidence="1">
    <location>
        <begin position="231"/>
        <end position="278"/>
    </location>
</feature>
<dbReference type="InterPro" id="IPR015943">
    <property type="entry name" value="WD40/YVTN_repeat-like_dom_sf"/>
</dbReference>
<sequence>MKHTRKEKKQDIKKSDTKPTLSLSSFATKIRKYIVQDADSVDHISGGKSGRLWVSDLFGNLVLRDLQVKQQQKIKTNGKHGYHTVTQTGELIYTDRKNKVVNKIKQDNTITEFIETGDWAPISIYSSHINGDILVGLKTNTQEKSREAKVIRYNKTGKELQNIERDEEEQKMYSDPHYITENINGDICTSDFEKEAVVVVNKLGQHISSYTGQSFAPVMASSKFHAPPTAQHYLVCGTDVCERICLFYCNDCHLPMCEQCRDEHQKSLDTKNHEPVPYQQRKRQLPEVKCHTHVNRYVDMLCEQCQVPVCSKCATKDHVGHTFIDLETVYAEKCAICLDEINKIEKYFIPTSQDFLKSIKKDSTEIKKIMDDIRASMKAEAESLKKMVDSVTSHKIEQVNEIEESLQQLLKFQYIKYNGYISYLHELVKKFHGYLSSKDIKTLMSDVTGTTNLKIDPIPETVKPVSPVFTAGQFSMEDITELLGKVSVPDSKPENREIKPTGTVYIQLKPRKKSDVKPTLSLASSVTKVREYNVPGVDSVHHISLGKSYRLWASDDDGNLVQTDLQGNQLQKIQTSGGYGYHTVTQDGDLIYTDRKNKVINRIKKDKTITEFIRTGDWKPLSIHSSHINGDILVGLRKDGEAKVTRYSKTGKEIQNIQRDNKGQRLYGDPQYITENINGDICTSDFNKQAVVVVNKSGQHRFSYTGQRTAFRPHVGLNHTKAAQLIKASPDRVTLTVSRIHVSPIADIQPDSLRQ</sequence>
<name>K1PBH0_MAGGI</name>
<organism evidence="2">
    <name type="scientific">Magallana gigas</name>
    <name type="common">Pacific oyster</name>
    <name type="synonym">Crassostrea gigas</name>
    <dbReference type="NCBI Taxonomy" id="29159"/>
    <lineage>
        <taxon>Eukaryota</taxon>
        <taxon>Metazoa</taxon>
        <taxon>Spiralia</taxon>
        <taxon>Lophotrochozoa</taxon>
        <taxon>Mollusca</taxon>
        <taxon>Bivalvia</taxon>
        <taxon>Autobranchia</taxon>
        <taxon>Pteriomorphia</taxon>
        <taxon>Ostreida</taxon>
        <taxon>Ostreoidea</taxon>
        <taxon>Ostreidae</taxon>
        <taxon>Magallana</taxon>
    </lineage>
</organism>
<evidence type="ECO:0000259" key="1">
    <source>
        <dbReference type="PROSITE" id="PS50119"/>
    </source>
</evidence>
<dbReference type="InterPro" id="IPR000315">
    <property type="entry name" value="Znf_B-box"/>
</dbReference>
<dbReference type="EMBL" id="JH818586">
    <property type="protein sequence ID" value="EKC18823.1"/>
    <property type="molecule type" value="Genomic_DNA"/>
</dbReference>
<feature type="domain" description="B box-type" evidence="1">
    <location>
        <begin position="285"/>
        <end position="326"/>
    </location>
</feature>
<protein>
    <recommendedName>
        <fullName evidence="1">B box-type domain-containing protein</fullName>
    </recommendedName>
</protein>